<sequence length="272" mass="30587">MGPEPKPQQFLIFDNGPDTDSWIIVFGASDAFKYLSTANTWYMDGNHAVAPRGLCQLYIMIRCPLGNTAVSAIQALLQRKSQDTYENLLHAIVGKCSKLQQEPDPLTVVIDFETHMMRALIAVFGDHIAVHVWKLLHWLKADSVKVNTTLLNASRGELPRRRVKRLPIVDNIFTTLLSNSIFVSGVIAFPLDNIIPGTRVERGLVHWKNKFRGANNVLNADISTYDIPHLGRLSMPWTRYLPFCQTFQPDSCYGKQSATTILNSDNIDNSSF</sequence>
<dbReference type="EMBL" id="JAODUP010001684">
    <property type="protein sequence ID" value="KAK2139629.1"/>
    <property type="molecule type" value="Genomic_DNA"/>
</dbReference>
<protein>
    <recommendedName>
        <fullName evidence="3">MULE transposase domain-containing protein</fullName>
    </recommendedName>
</protein>
<proteinExistence type="predicted"/>
<keyword evidence="2" id="KW-1185">Reference proteome</keyword>
<evidence type="ECO:0000313" key="1">
    <source>
        <dbReference type="EMBL" id="KAK2139629.1"/>
    </source>
</evidence>
<gene>
    <name evidence="1" type="ORF">LSH36_1685g00030</name>
</gene>
<dbReference type="AlphaFoldDB" id="A0AAD9MQV6"/>
<accession>A0AAD9MQV6</accession>
<evidence type="ECO:0000313" key="2">
    <source>
        <dbReference type="Proteomes" id="UP001208570"/>
    </source>
</evidence>
<reference evidence="1" key="1">
    <citation type="journal article" date="2023" name="Mol. Biol. Evol.">
        <title>Third-Generation Sequencing Reveals the Adaptive Role of the Epigenome in Three Deep-Sea Polychaetes.</title>
        <authorList>
            <person name="Perez M."/>
            <person name="Aroh O."/>
            <person name="Sun Y."/>
            <person name="Lan Y."/>
            <person name="Juniper S.K."/>
            <person name="Young C.R."/>
            <person name="Angers B."/>
            <person name="Qian P.Y."/>
        </authorList>
    </citation>
    <scope>NUCLEOTIDE SEQUENCE</scope>
    <source>
        <strain evidence="1">P08H-3</strain>
    </source>
</reference>
<evidence type="ECO:0008006" key="3">
    <source>
        <dbReference type="Google" id="ProtNLM"/>
    </source>
</evidence>
<dbReference type="Proteomes" id="UP001208570">
    <property type="component" value="Unassembled WGS sequence"/>
</dbReference>
<name>A0AAD9MQV6_9ANNE</name>
<comment type="caution">
    <text evidence="1">The sequence shown here is derived from an EMBL/GenBank/DDBJ whole genome shotgun (WGS) entry which is preliminary data.</text>
</comment>
<organism evidence="1 2">
    <name type="scientific">Paralvinella palmiformis</name>
    <dbReference type="NCBI Taxonomy" id="53620"/>
    <lineage>
        <taxon>Eukaryota</taxon>
        <taxon>Metazoa</taxon>
        <taxon>Spiralia</taxon>
        <taxon>Lophotrochozoa</taxon>
        <taxon>Annelida</taxon>
        <taxon>Polychaeta</taxon>
        <taxon>Sedentaria</taxon>
        <taxon>Canalipalpata</taxon>
        <taxon>Terebellida</taxon>
        <taxon>Terebelliformia</taxon>
        <taxon>Alvinellidae</taxon>
        <taxon>Paralvinella</taxon>
    </lineage>
</organism>